<dbReference type="AlphaFoldDB" id="A0A2N0HJG7"/>
<comment type="caution">
    <text evidence="1">The sequence shown here is derived from an EMBL/GenBank/DDBJ whole genome shotgun (WGS) entry which is preliminary data.</text>
</comment>
<evidence type="ECO:0000313" key="2">
    <source>
        <dbReference type="Proteomes" id="UP000232587"/>
    </source>
</evidence>
<evidence type="ECO:0000313" key="1">
    <source>
        <dbReference type="EMBL" id="PKB19082.1"/>
    </source>
</evidence>
<reference evidence="1 2" key="1">
    <citation type="submission" date="2017-11" db="EMBL/GenBank/DDBJ databases">
        <title>Genomic Encyclopedia of Type Strains, Phase III (KMG-III): the genomes of soil and plant-associated and newly described type strains.</title>
        <authorList>
            <person name="Whitman W."/>
        </authorList>
    </citation>
    <scope>NUCLEOTIDE SEQUENCE [LARGE SCALE GENOMIC DNA]</scope>
    <source>
        <strain evidence="1 2">CGMCC 1.12274</strain>
    </source>
</reference>
<gene>
    <name evidence="1" type="ORF">B0I00_1310</name>
</gene>
<keyword evidence="2" id="KW-1185">Reference proteome</keyword>
<name>A0A2N0HJG7_9SPHN</name>
<organism evidence="1 2">
    <name type="scientific">Novosphingobium kunmingense</name>
    <dbReference type="NCBI Taxonomy" id="1211806"/>
    <lineage>
        <taxon>Bacteria</taxon>
        <taxon>Pseudomonadati</taxon>
        <taxon>Pseudomonadota</taxon>
        <taxon>Alphaproteobacteria</taxon>
        <taxon>Sphingomonadales</taxon>
        <taxon>Sphingomonadaceae</taxon>
        <taxon>Novosphingobium</taxon>
    </lineage>
</organism>
<protein>
    <submittedName>
        <fullName evidence="1">Uncharacterized protein</fullName>
    </submittedName>
</protein>
<sequence length="58" mass="5833">MSKQLALSIALSVMAMTALAVIGSGRTAMLASGQGLSLPLSAKTPMLPSVSHLIPALQ</sequence>
<proteinExistence type="predicted"/>
<dbReference type="Proteomes" id="UP000232587">
    <property type="component" value="Unassembled WGS sequence"/>
</dbReference>
<accession>A0A2N0HJG7</accession>
<dbReference type="RefSeq" id="WP_157812490.1">
    <property type="nucleotide sequence ID" value="NZ_PHUF01000003.1"/>
</dbReference>
<dbReference type="EMBL" id="PHUF01000003">
    <property type="protein sequence ID" value="PKB19082.1"/>
    <property type="molecule type" value="Genomic_DNA"/>
</dbReference>